<name>A0A926DCS1_9FIRM</name>
<feature type="transmembrane region" description="Helical" evidence="1">
    <location>
        <begin position="136"/>
        <end position="157"/>
    </location>
</feature>
<keyword evidence="1" id="KW-0472">Membrane</keyword>
<feature type="transmembrane region" description="Helical" evidence="1">
    <location>
        <begin position="106"/>
        <end position="130"/>
    </location>
</feature>
<comment type="caution">
    <text evidence="2">The sequence shown here is derived from an EMBL/GenBank/DDBJ whole genome shotgun (WGS) entry which is preliminary data.</text>
</comment>
<proteinExistence type="predicted"/>
<feature type="transmembrane region" description="Helical" evidence="1">
    <location>
        <begin position="13"/>
        <end position="31"/>
    </location>
</feature>
<feature type="transmembrane region" description="Helical" evidence="1">
    <location>
        <begin position="203"/>
        <end position="228"/>
    </location>
</feature>
<dbReference type="AlphaFoldDB" id="A0A926DCS1"/>
<evidence type="ECO:0000313" key="3">
    <source>
        <dbReference type="Proteomes" id="UP000620366"/>
    </source>
</evidence>
<keyword evidence="1" id="KW-1133">Transmembrane helix</keyword>
<dbReference type="RefSeq" id="WP_249299181.1">
    <property type="nucleotide sequence ID" value="NZ_JACRSP010000001.1"/>
</dbReference>
<feature type="transmembrane region" description="Helical" evidence="1">
    <location>
        <begin position="38"/>
        <end position="60"/>
    </location>
</feature>
<evidence type="ECO:0000256" key="1">
    <source>
        <dbReference type="SAM" id="Phobius"/>
    </source>
</evidence>
<dbReference type="Proteomes" id="UP000620366">
    <property type="component" value="Unassembled WGS sequence"/>
</dbReference>
<feature type="transmembrane region" description="Helical" evidence="1">
    <location>
        <begin position="72"/>
        <end position="94"/>
    </location>
</feature>
<keyword evidence="1" id="KW-0812">Transmembrane</keyword>
<reference evidence="2" key="1">
    <citation type="submission" date="2020-08" db="EMBL/GenBank/DDBJ databases">
        <title>Genome public.</title>
        <authorList>
            <person name="Liu C."/>
            <person name="Sun Q."/>
        </authorList>
    </citation>
    <scope>NUCLEOTIDE SEQUENCE</scope>
    <source>
        <strain evidence="2">BX7</strain>
    </source>
</reference>
<evidence type="ECO:0000313" key="2">
    <source>
        <dbReference type="EMBL" id="MBC8535452.1"/>
    </source>
</evidence>
<gene>
    <name evidence="2" type="ORF">H8695_01910</name>
</gene>
<feature type="transmembrane region" description="Helical" evidence="1">
    <location>
        <begin position="169"/>
        <end position="191"/>
    </location>
</feature>
<protein>
    <submittedName>
        <fullName evidence="2">Uncharacterized protein</fullName>
    </submittedName>
</protein>
<sequence length="267" mass="30645">MPEIIARRQFDPLYIWLDLIFLAVLLALLLYRKKYMTVAVGVFFGLVYMAVDYGIFHLMLHTRSIQNGYSMFWVLLWMSMSFGFTNFVFIWLWLSRDTHLVEWSVLILSWWVCCPLISGSFGRAAAPIVIERTTGAYHGAMAAMLFVGYLGLVIWNLTRADRESRVNILWLLAIGILVQFGWEAGLLIGGVRSAGFASPADKFATLVVNSLLETNLGMPYVYFLFLAYSRRFTERMRKRRTALSLQERIRENNAQRLFGGGCEFLGD</sequence>
<dbReference type="EMBL" id="JACRSP010000001">
    <property type="protein sequence ID" value="MBC8535452.1"/>
    <property type="molecule type" value="Genomic_DNA"/>
</dbReference>
<keyword evidence="3" id="KW-1185">Reference proteome</keyword>
<accession>A0A926DCS1</accession>
<organism evidence="2 3">
    <name type="scientific">Feifania hominis</name>
    <dbReference type="NCBI Taxonomy" id="2763660"/>
    <lineage>
        <taxon>Bacteria</taxon>
        <taxon>Bacillati</taxon>
        <taxon>Bacillota</taxon>
        <taxon>Clostridia</taxon>
        <taxon>Eubacteriales</taxon>
        <taxon>Feifaniaceae</taxon>
        <taxon>Feifania</taxon>
    </lineage>
</organism>